<keyword evidence="5 8" id="KW-0067">ATP-binding</keyword>
<name>A0A0D2WP68_CAPO3</name>
<dbReference type="Pfam" id="PF00183">
    <property type="entry name" value="HSP90"/>
    <property type="match status" value="1"/>
</dbReference>
<dbReference type="CDD" id="cd16927">
    <property type="entry name" value="HATPase_Hsp90-like"/>
    <property type="match status" value="1"/>
</dbReference>
<gene>
    <name evidence="9" type="ORF">CAOG_003372</name>
</gene>
<comment type="subcellular location">
    <subcellularLocation>
        <location evidence="1">Cytoplasm</location>
    </subcellularLocation>
</comment>
<dbReference type="InterPro" id="IPR020568">
    <property type="entry name" value="Ribosomal_Su5_D2-typ_SF"/>
</dbReference>
<dbReference type="PRINTS" id="PR00775">
    <property type="entry name" value="HEATSHOCK90"/>
</dbReference>
<dbReference type="InterPro" id="IPR037196">
    <property type="entry name" value="HSP90_C"/>
</dbReference>
<dbReference type="PIRSF" id="PIRSF002583">
    <property type="entry name" value="Hsp90"/>
    <property type="match status" value="1"/>
</dbReference>
<dbReference type="GO" id="GO:0140662">
    <property type="term" value="F:ATP-dependent protein folding chaperone"/>
    <property type="evidence" value="ECO:0007669"/>
    <property type="project" value="InterPro"/>
</dbReference>
<sequence>MSVHSYFSAPMLSRASLLATSRLAATAALRASAGRSFHRASAMAIAAPASARVTPAVARASMAARAFSASAVKLSSDGKVVDAEFKPEDAKKENTTEPEPAKPAEVIKGSLKKHEFQAETRKLLDIVANSLYSEKEVFVREVISNASDALEKLRYLQATNAETYAGSKGQPLQIRIDLDEAANTFTVQDTGVGMTEAELIKNLGTIAHSGSKTFVAESSKSGVSKDNIIGQFGVGFYSTFMVGKTVTVYSRSAAENAKGYVWISDGSGAYELAEADNVAIGTKIVVQLKAEEAKYASKTVIEDIIRKYSNFVGFSIFLNNELVNTLQPVWTMDPKSVTAEMHTEFYRFIADTYDEPTFTLQYRTDSPLNIRSVFYFPQTHMEKFGMGRMEPGVSLYSRKVLIQPKSKQLLPEWLRFVRGVVDSEDLPLNLSREILQNNLLINKLKSVLTTRILRFLQEQVKKDATKYDAFFNDFGNFLREGVCTDPQNKGDIAKLLRFESSKTEDGKKIGLEEYVARNASETAASSTEAGAADAAKDTKAPIYYLCVPSRELAKQSPYFESFQKRDIEVLFLYEPLDDIVMQNLQEFAGRRVVSIESSKADDSKEDSELDKIEWVKSLSSWLQTTLGSKRVSSVRATRRLVQHPAIIVDHESASMRRMLRMIDTSRTYTPSVALEINPDHPVIVKLGAVKESNPELAEQIAEQLLDNALIAAGVLDDARSILGRINTIMEKALDSPAKPKATETKQ</sequence>
<dbReference type="eggNOG" id="KOG0019">
    <property type="taxonomic scope" value="Eukaryota"/>
</dbReference>
<dbReference type="InParanoid" id="A0A0D2WP68"/>
<keyword evidence="7" id="KW-0143">Chaperone</keyword>
<organism evidence="9 10">
    <name type="scientific">Capsaspora owczarzaki (strain ATCC 30864)</name>
    <dbReference type="NCBI Taxonomy" id="595528"/>
    <lineage>
        <taxon>Eukaryota</taxon>
        <taxon>Filasterea</taxon>
        <taxon>Capsaspora</taxon>
    </lineage>
</organism>
<dbReference type="STRING" id="595528.A0A0D2WP68"/>
<dbReference type="Gene3D" id="3.40.50.11260">
    <property type="match status" value="1"/>
</dbReference>
<dbReference type="PANTHER" id="PTHR11528">
    <property type="entry name" value="HEAT SHOCK PROTEIN 90 FAMILY MEMBER"/>
    <property type="match status" value="1"/>
</dbReference>
<dbReference type="SUPFAM" id="SSF55874">
    <property type="entry name" value="ATPase domain of HSP90 chaperone/DNA topoisomerase II/histidine kinase"/>
    <property type="match status" value="1"/>
</dbReference>
<keyword evidence="3" id="KW-0963">Cytoplasm</keyword>
<dbReference type="EMBL" id="KE346363">
    <property type="protein sequence ID" value="KJE92393.1"/>
    <property type="molecule type" value="Genomic_DNA"/>
</dbReference>
<dbReference type="FunFam" id="3.30.565.10:FF:000009">
    <property type="entry name" value="Molecular chaperone HtpG"/>
    <property type="match status" value="1"/>
</dbReference>
<evidence type="ECO:0000256" key="1">
    <source>
        <dbReference type="ARBA" id="ARBA00004496"/>
    </source>
</evidence>
<evidence type="ECO:0000256" key="6">
    <source>
        <dbReference type="ARBA" id="ARBA00023016"/>
    </source>
</evidence>
<keyword evidence="4 8" id="KW-0547">Nucleotide-binding</keyword>
<evidence type="ECO:0000313" key="9">
    <source>
        <dbReference type="EMBL" id="KJE92393.1"/>
    </source>
</evidence>
<evidence type="ECO:0000256" key="8">
    <source>
        <dbReference type="PIRSR" id="PIRSR002583-1"/>
    </source>
</evidence>
<reference evidence="10" key="1">
    <citation type="submission" date="2011-02" db="EMBL/GenBank/DDBJ databases">
        <title>The Genome Sequence of Capsaspora owczarzaki ATCC 30864.</title>
        <authorList>
            <person name="Russ C."/>
            <person name="Cuomo C."/>
            <person name="Burger G."/>
            <person name="Gray M.W."/>
            <person name="Holland P.W.H."/>
            <person name="King N."/>
            <person name="Lang F.B.F."/>
            <person name="Roger A.J."/>
            <person name="Ruiz-Trillo I."/>
            <person name="Young S.K."/>
            <person name="Zeng Q."/>
            <person name="Gargeya S."/>
            <person name="Alvarado L."/>
            <person name="Berlin A."/>
            <person name="Chapman S.B."/>
            <person name="Chen Z."/>
            <person name="Freedman E."/>
            <person name="Gellesch M."/>
            <person name="Goldberg J."/>
            <person name="Griggs A."/>
            <person name="Gujja S."/>
            <person name="Heilman E."/>
            <person name="Heiman D."/>
            <person name="Howarth C."/>
            <person name="Mehta T."/>
            <person name="Neiman D."/>
            <person name="Pearson M."/>
            <person name="Roberts A."/>
            <person name="Saif S."/>
            <person name="Shea T."/>
            <person name="Shenoy N."/>
            <person name="Sisk P."/>
            <person name="Stolte C."/>
            <person name="Sykes S."/>
            <person name="White J."/>
            <person name="Yandava C."/>
            <person name="Haas B."/>
            <person name="Nusbaum C."/>
            <person name="Birren B."/>
        </authorList>
    </citation>
    <scope>NUCLEOTIDE SEQUENCE</scope>
    <source>
        <strain evidence="10">ATCC 30864</strain>
    </source>
</reference>
<feature type="binding site" evidence="8">
    <location>
        <position position="194"/>
    </location>
    <ligand>
        <name>ATP</name>
        <dbReference type="ChEBI" id="CHEBI:30616"/>
    </ligand>
</feature>
<feature type="binding site" evidence="8">
    <location>
        <position position="202"/>
    </location>
    <ligand>
        <name>ATP</name>
        <dbReference type="ChEBI" id="CHEBI:30616"/>
    </ligand>
</feature>
<protein>
    <submittedName>
        <fullName evidence="9">Heat shock protein</fullName>
    </submittedName>
</protein>
<dbReference type="FunFam" id="3.30.230.80:FF:000004">
    <property type="entry name" value="Heat shock protein 75 kDa"/>
    <property type="match status" value="1"/>
</dbReference>
<dbReference type="GO" id="GO:0005524">
    <property type="term" value="F:ATP binding"/>
    <property type="evidence" value="ECO:0007669"/>
    <property type="project" value="UniProtKB-KW"/>
</dbReference>
<feature type="binding site" evidence="8">
    <location>
        <position position="189"/>
    </location>
    <ligand>
        <name>ATP</name>
        <dbReference type="ChEBI" id="CHEBI:30616"/>
    </ligand>
</feature>
<dbReference type="NCBIfam" id="NF003555">
    <property type="entry name" value="PRK05218.1"/>
    <property type="match status" value="1"/>
</dbReference>
<feature type="binding site" evidence="8">
    <location>
        <position position="432"/>
    </location>
    <ligand>
        <name>ATP</name>
        <dbReference type="ChEBI" id="CHEBI:30616"/>
    </ligand>
</feature>
<dbReference type="Proteomes" id="UP000008743">
    <property type="component" value="Unassembled WGS sequence"/>
</dbReference>
<dbReference type="SUPFAM" id="SSF54211">
    <property type="entry name" value="Ribosomal protein S5 domain 2-like"/>
    <property type="match status" value="1"/>
</dbReference>
<feature type="binding site" evidence="8">
    <location>
        <begin position="231"/>
        <end position="236"/>
    </location>
    <ligand>
        <name>ATP</name>
        <dbReference type="ChEBI" id="CHEBI:30616"/>
    </ligand>
</feature>
<dbReference type="FunFam" id="1.20.120.790:FF:000004">
    <property type="entry name" value="Heat shock protein 75 kDa"/>
    <property type="match status" value="1"/>
</dbReference>
<dbReference type="PhylomeDB" id="A0A0D2WP68"/>
<keyword evidence="10" id="KW-1185">Reference proteome</keyword>
<evidence type="ECO:0000256" key="4">
    <source>
        <dbReference type="ARBA" id="ARBA00022741"/>
    </source>
</evidence>
<feature type="binding site" evidence="8">
    <location>
        <begin position="209"/>
        <end position="210"/>
    </location>
    <ligand>
        <name>ATP</name>
        <dbReference type="ChEBI" id="CHEBI:30616"/>
    </ligand>
</feature>
<evidence type="ECO:0000256" key="3">
    <source>
        <dbReference type="ARBA" id="ARBA00022490"/>
    </source>
</evidence>
<dbReference type="Pfam" id="PF13589">
    <property type="entry name" value="HATPase_c_3"/>
    <property type="match status" value="1"/>
</dbReference>
<dbReference type="GO" id="GO:0051082">
    <property type="term" value="F:unfolded protein binding"/>
    <property type="evidence" value="ECO:0007669"/>
    <property type="project" value="InterPro"/>
</dbReference>
<keyword evidence="6 9" id="KW-0346">Stress response</keyword>
<proteinExistence type="inferred from homology"/>
<dbReference type="SUPFAM" id="SSF110942">
    <property type="entry name" value="HSP90 C-terminal domain"/>
    <property type="match status" value="1"/>
</dbReference>
<evidence type="ECO:0000256" key="7">
    <source>
        <dbReference type="ARBA" id="ARBA00023186"/>
    </source>
</evidence>
<dbReference type="InterPro" id="IPR001404">
    <property type="entry name" value="Hsp90_fam"/>
</dbReference>
<feature type="binding site" evidence="8">
    <location>
        <position position="282"/>
    </location>
    <ligand>
        <name>ATP</name>
        <dbReference type="ChEBI" id="CHEBI:30616"/>
    </ligand>
</feature>
<dbReference type="InterPro" id="IPR036890">
    <property type="entry name" value="HATPase_C_sf"/>
</dbReference>
<evidence type="ECO:0000313" key="10">
    <source>
        <dbReference type="Proteomes" id="UP000008743"/>
    </source>
</evidence>
<evidence type="ECO:0000256" key="2">
    <source>
        <dbReference type="ARBA" id="ARBA00008239"/>
    </source>
</evidence>
<dbReference type="Gene3D" id="3.30.565.10">
    <property type="entry name" value="Histidine kinase-like ATPase, C-terminal domain"/>
    <property type="match status" value="1"/>
</dbReference>
<evidence type="ECO:0000256" key="5">
    <source>
        <dbReference type="ARBA" id="ARBA00022840"/>
    </source>
</evidence>
<dbReference type="GO" id="GO:0005737">
    <property type="term" value="C:cytoplasm"/>
    <property type="evidence" value="ECO:0007669"/>
    <property type="project" value="UniProtKB-SubCell"/>
</dbReference>
<dbReference type="AlphaFoldDB" id="A0A0D2WP68"/>
<feature type="binding site" evidence="8">
    <location>
        <position position="145"/>
    </location>
    <ligand>
        <name>ATP</name>
        <dbReference type="ChEBI" id="CHEBI:30616"/>
    </ligand>
</feature>
<dbReference type="OrthoDB" id="28737at2759"/>
<comment type="similarity">
    <text evidence="2">Belongs to the heat shock protein 90 family.</text>
</comment>
<dbReference type="Gene3D" id="1.20.120.790">
    <property type="entry name" value="Heat shock protein 90, C-terminal domain"/>
    <property type="match status" value="1"/>
</dbReference>
<dbReference type="GO" id="GO:0016887">
    <property type="term" value="F:ATP hydrolysis activity"/>
    <property type="evidence" value="ECO:0007669"/>
    <property type="project" value="InterPro"/>
</dbReference>
<accession>A0A0D2WP68</accession>
<dbReference type="InterPro" id="IPR020575">
    <property type="entry name" value="Hsp90_N"/>
</dbReference>
<dbReference type="Gene3D" id="3.30.230.80">
    <property type="match status" value="1"/>
</dbReference>
<dbReference type="HAMAP" id="MF_00505">
    <property type="entry name" value="HSP90"/>
    <property type="match status" value="1"/>
</dbReference>
<feature type="binding site" evidence="8">
    <location>
        <position position="141"/>
    </location>
    <ligand>
        <name>ATP</name>
        <dbReference type="ChEBI" id="CHEBI:30616"/>
    </ligand>
</feature>